<feature type="region of interest" description="Disordered" evidence="13">
    <location>
        <begin position="438"/>
        <end position="690"/>
    </location>
</feature>
<dbReference type="Pfam" id="PF08275">
    <property type="entry name" value="DNAG_N"/>
    <property type="match status" value="1"/>
</dbReference>
<keyword evidence="9" id="KW-0460">Magnesium</keyword>
<dbReference type="EMBL" id="JAPCID010000041">
    <property type="protein sequence ID" value="MDA0140551.1"/>
    <property type="molecule type" value="Genomic_DNA"/>
</dbReference>
<dbReference type="SMART" id="SM00400">
    <property type="entry name" value="ZnF_CHCC"/>
    <property type="match status" value="1"/>
</dbReference>
<dbReference type="InterPro" id="IPR034151">
    <property type="entry name" value="TOPRIM_DnaG_bac"/>
</dbReference>
<dbReference type="PROSITE" id="PS50880">
    <property type="entry name" value="TOPRIM"/>
    <property type="match status" value="1"/>
</dbReference>
<feature type="zinc finger region" description="CHC2-type" evidence="12">
    <location>
        <begin position="40"/>
        <end position="64"/>
    </location>
</feature>
<evidence type="ECO:0000313" key="15">
    <source>
        <dbReference type="EMBL" id="MDA0140551.1"/>
    </source>
</evidence>
<evidence type="ECO:0000256" key="12">
    <source>
        <dbReference type="HAMAP-Rule" id="MF_00974"/>
    </source>
</evidence>
<evidence type="ECO:0000256" key="10">
    <source>
        <dbReference type="ARBA" id="ARBA00023125"/>
    </source>
</evidence>
<keyword evidence="10 12" id="KW-0238">DNA-binding</keyword>
<dbReference type="EC" id="2.7.7.101" evidence="12"/>
<dbReference type="NCBIfam" id="TIGR01391">
    <property type="entry name" value="dnaG"/>
    <property type="match status" value="1"/>
</dbReference>
<dbReference type="InterPro" id="IPR006295">
    <property type="entry name" value="DNA_primase_DnaG"/>
</dbReference>
<keyword evidence="6 12" id="KW-0479">Metal-binding</keyword>
<evidence type="ECO:0000256" key="9">
    <source>
        <dbReference type="ARBA" id="ARBA00022842"/>
    </source>
</evidence>
<dbReference type="InterPro" id="IPR037068">
    <property type="entry name" value="DNA_primase_core_N_sf"/>
</dbReference>
<evidence type="ECO:0000256" key="11">
    <source>
        <dbReference type="ARBA" id="ARBA00023163"/>
    </source>
</evidence>
<protein>
    <recommendedName>
        <fullName evidence="12">DNA primase</fullName>
        <ecNumber evidence="12">2.7.7.101</ecNumber>
    </recommendedName>
</protein>
<feature type="compositionally biased region" description="Pro residues" evidence="13">
    <location>
        <begin position="612"/>
        <end position="635"/>
    </location>
</feature>
<name>A0ABT4RPV4_9ACTN</name>
<dbReference type="PANTHER" id="PTHR30313:SF2">
    <property type="entry name" value="DNA PRIMASE"/>
    <property type="match status" value="1"/>
</dbReference>
<dbReference type="Gene3D" id="3.90.980.10">
    <property type="entry name" value="DNA primase, catalytic core, N-terminal domain"/>
    <property type="match status" value="1"/>
</dbReference>
<feature type="compositionally biased region" description="Gly residues" evidence="13">
    <location>
        <begin position="445"/>
        <end position="454"/>
    </location>
</feature>
<comment type="cofactor">
    <cofactor evidence="12">
        <name>Zn(2+)</name>
        <dbReference type="ChEBI" id="CHEBI:29105"/>
    </cofactor>
    <text evidence="12">Binds 1 zinc ion per monomer.</text>
</comment>
<dbReference type="InterPro" id="IPR030846">
    <property type="entry name" value="DnaG_bac"/>
</dbReference>
<keyword evidence="7 12" id="KW-0863">Zinc-finger</keyword>
<keyword evidence="11 12" id="KW-0804">Transcription</keyword>
<organism evidence="15 16">
    <name type="scientific">Solirubrobacter deserti</name>
    <dbReference type="NCBI Taxonomy" id="2282478"/>
    <lineage>
        <taxon>Bacteria</taxon>
        <taxon>Bacillati</taxon>
        <taxon>Actinomycetota</taxon>
        <taxon>Thermoleophilia</taxon>
        <taxon>Solirubrobacterales</taxon>
        <taxon>Solirubrobacteraceae</taxon>
        <taxon>Solirubrobacter</taxon>
    </lineage>
</organism>
<dbReference type="InterPro" id="IPR036977">
    <property type="entry name" value="DNA_primase_Znf_CHC2"/>
</dbReference>
<feature type="compositionally biased region" description="Basic and acidic residues" evidence="13">
    <location>
        <begin position="669"/>
        <end position="679"/>
    </location>
</feature>
<reference evidence="15" key="1">
    <citation type="submission" date="2022-10" db="EMBL/GenBank/DDBJ databases">
        <title>The WGS of Solirubrobacter sp. CPCC 204708.</title>
        <authorList>
            <person name="Jiang Z."/>
        </authorList>
    </citation>
    <scope>NUCLEOTIDE SEQUENCE</scope>
    <source>
        <strain evidence="15">CPCC 204708</strain>
    </source>
</reference>
<dbReference type="Pfam" id="PF13155">
    <property type="entry name" value="Toprim_2"/>
    <property type="match status" value="1"/>
</dbReference>
<keyword evidence="8 12" id="KW-0862">Zinc</keyword>
<keyword evidence="5 12" id="KW-0235">DNA replication</keyword>
<evidence type="ECO:0000256" key="5">
    <source>
        <dbReference type="ARBA" id="ARBA00022705"/>
    </source>
</evidence>
<dbReference type="InterPro" id="IPR050219">
    <property type="entry name" value="DnaG_primase"/>
</dbReference>
<evidence type="ECO:0000259" key="14">
    <source>
        <dbReference type="PROSITE" id="PS50880"/>
    </source>
</evidence>
<evidence type="ECO:0000256" key="6">
    <source>
        <dbReference type="ARBA" id="ARBA00022723"/>
    </source>
</evidence>
<dbReference type="Proteomes" id="UP001147700">
    <property type="component" value="Unassembled WGS sequence"/>
</dbReference>
<comment type="caution">
    <text evidence="15">The sequence shown here is derived from an EMBL/GenBank/DDBJ whole genome shotgun (WGS) entry which is preliminary data.</text>
</comment>
<dbReference type="Gene3D" id="3.40.1360.10">
    <property type="match status" value="1"/>
</dbReference>
<feature type="compositionally biased region" description="Low complexity" evidence="13">
    <location>
        <begin position="471"/>
        <end position="490"/>
    </location>
</feature>
<accession>A0ABT4RPV4</accession>
<keyword evidence="3 12" id="KW-0808">Transferase</keyword>
<dbReference type="InterPro" id="IPR002694">
    <property type="entry name" value="Znf_CHC2"/>
</dbReference>
<evidence type="ECO:0000256" key="2">
    <source>
        <dbReference type="ARBA" id="ARBA00022515"/>
    </source>
</evidence>
<evidence type="ECO:0000256" key="1">
    <source>
        <dbReference type="ARBA" id="ARBA00022478"/>
    </source>
</evidence>
<dbReference type="RefSeq" id="WP_202954260.1">
    <property type="nucleotide sequence ID" value="NZ_JAPCID010000041.1"/>
</dbReference>
<keyword evidence="4 12" id="KW-0548">Nucleotidyltransferase</keyword>
<dbReference type="InterPro" id="IPR006171">
    <property type="entry name" value="TOPRIM_dom"/>
</dbReference>
<gene>
    <name evidence="12 15" type="primary">dnaG</name>
    <name evidence="15" type="ORF">OJ962_23840</name>
</gene>
<dbReference type="InterPro" id="IPR013264">
    <property type="entry name" value="DNAG_N"/>
</dbReference>
<comment type="similarity">
    <text evidence="12">Belongs to the DnaG primase family.</text>
</comment>
<comment type="domain">
    <text evidence="12">Contains an N-terminal zinc-binding domain, a central core domain that contains the primase activity, and a C-terminal DnaB-binding domain.</text>
</comment>
<feature type="compositionally biased region" description="Low complexity" evidence="13">
    <location>
        <begin position="504"/>
        <end position="524"/>
    </location>
</feature>
<evidence type="ECO:0000256" key="3">
    <source>
        <dbReference type="ARBA" id="ARBA00022679"/>
    </source>
</evidence>
<dbReference type="PANTHER" id="PTHR30313">
    <property type="entry name" value="DNA PRIMASE"/>
    <property type="match status" value="1"/>
</dbReference>
<keyword evidence="1 12" id="KW-0240">DNA-directed RNA polymerase</keyword>
<dbReference type="HAMAP" id="MF_00974">
    <property type="entry name" value="DNA_primase_DnaG"/>
    <property type="match status" value="1"/>
</dbReference>
<comment type="function">
    <text evidence="12">RNA polymerase that catalyzes the synthesis of short RNA molecules used as primers for DNA polymerase during DNA replication.</text>
</comment>
<proteinExistence type="inferred from homology"/>
<evidence type="ECO:0000313" key="16">
    <source>
        <dbReference type="Proteomes" id="UP001147700"/>
    </source>
</evidence>
<feature type="compositionally biased region" description="Gly residues" evidence="13">
    <location>
        <begin position="647"/>
        <end position="668"/>
    </location>
</feature>
<keyword evidence="16" id="KW-1185">Reference proteome</keyword>
<comment type="subunit">
    <text evidence="12">Monomer. Interacts with DnaB.</text>
</comment>
<feature type="compositionally biased region" description="Low complexity" evidence="13">
    <location>
        <begin position="548"/>
        <end position="567"/>
    </location>
</feature>
<keyword evidence="2 12" id="KW-0639">Primosome</keyword>
<dbReference type="SMART" id="SM00493">
    <property type="entry name" value="TOPRIM"/>
    <property type="match status" value="1"/>
</dbReference>
<evidence type="ECO:0000256" key="7">
    <source>
        <dbReference type="ARBA" id="ARBA00022771"/>
    </source>
</evidence>
<dbReference type="CDD" id="cd03364">
    <property type="entry name" value="TOPRIM_DnaG_primases"/>
    <property type="match status" value="1"/>
</dbReference>
<sequence length="823" mass="87925">MARYTDESRERVRDAVDFAEVVGARTELRRSGVNRLEGLCPFHDERSPSFGIDPTEKVYYCFGCQAGGDVFKFVMETENLGFGEALESLAERYRVPLERESEDPRDAEKRQRRERLLGLLERTAAFYVRVLWESPEAADARAYLASRGLDEGALRAYRVGFAPEAWDRVVVGSRRAGYSEAELLAAGLGQRSSRGTLIDRFHGRITFPLADERGRVLGFGARAMKPDQKPKYLNTSEGELFHKGRIVYGADLARAAAAKAGRVVLVEGYTDVIALHQAGVPEVVAQMGTALTDAQVDAIARLAPKALFCQDPDRAGQESVAKGIAALRVHNKGRTTRAVEFRIVRLPAGQDPADVVQQSGGDALRALLEKAVAIEKFEVERALASPDASTDEMLATVAPIIAPMSASILKDELVALVAGRLGMGENLVNEALRQPFTAASRGDMRGGGMPGRGGNPSRAGWSRPAPPSQGPPRYQQGPEQQGQAPPGGRAPSDRRGSPAGPATAGGQASSHGQAAGRGQAHGQAPPHGQSAPHTHTSPAPRQAGSHGEASASREAPSRPAAAASSPADDFEGPPPPEWDGFSGDGEDVDPGAMGPPKDWSEPTAANPGAQSAPPPAHEAPPRAYEPPPAYQPAPPQEQGWTREWQPRGGGGGRRGGGRGGGNYRGGGGRGDRDRYRRNDAPPPDPIDPRAVLAKREEGERTFLAFCLALPEQGEKRLAAVDVDDYFAAPVTRRAAAYLRGRLRSPMGGIPSGDDALAHTIAALVVQSGRLDATPAKLELEDLQMQLNRLDRHISRARSAGATGVRELAAERQRVLDEIRHKLT</sequence>
<evidence type="ECO:0000256" key="4">
    <source>
        <dbReference type="ARBA" id="ARBA00022695"/>
    </source>
</evidence>
<evidence type="ECO:0000256" key="13">
    <source>
        <dbReference type="SAM" id="MobiDB-lite"/>
    </source>
</evidence>
<evidence type="ECO:0000256" key="8">
    <source>
        <dbReference type="ARBA" id="ARBA00022833"/>
    </source>
</evidence>
<dbReference type="Pfam" id="PF01807">
    <property type="entry name" value="Zn_ribbon_DnaG"/>
    <property type="match status" value="1"/>
</dbReference>
<comment type="catalytic activity">
    <reaction evidence="12">
        <text>ssDNA + n NTP = ssDNA/pppN(pN)n-1 hybrid + (n-1) diphosphate.</text>
        <dbReference type="EC" id="2.7.7.101"/>
    </reaction>
</comment>
<feature type="domain" description="Toprim" evidence="14">
    <location>
        <begin position="261"/>
        <end position="344"/>
    </location>
</feature>
<dbReference type="SUPFAM" id="SSF56731">
    <property type="entry name" value="DNA primase core"/>
    <property type="match status" value="1"/>
</dbReference>
<dbReference type="SUPFAM" id="SSF57783">
    <property type="entry name" value="Zinc beta-ribbon"/>
    <property type="match status" value="1"/>
</dbReference>
<dbReference type="Gene3D" id="3.90.580.10">
    <property type="entry name" value="Zinc finger, CHC2-type domain"/>
    <property type="match status" value="1"/>
</dbReference>